<dbReference type="EMBL" id="VSSQ01026929">
    <property type="protein sequence ID" value="MPM75885.1"/>
    <property type="molecule type" value="Genomic_DNA"/>
</dbReference>
<feature type="compositionally biased region" description="Basic and acidic residues" evidence="1">
    <location>
        <begin position="69"/>
        <end position="81"/>
    </location>
</feature>
<reference evidence="2" key="1">
    <citation type="submission" date="2019-08" db="EMBL/GenBank/DDBJ databases">
        <authorList>
            <person name="Kucharzyk K."/>
            <person name="Murdoch R.W."/>
            <person name="Higgins S."/>
            <person name="Loffler F."/>
        </authorList>
    </citation>
    <scope>NUCLEOTIDE SEQUENCE</scope>
</reference>
<protein>
    <submittedName>
        <fullName evidence="2">Uncharacterized protein</fullName>
    </submittedName>
</protein>
<organism evidence="2">
    <name type="scientific">bioreactor metagenome</name>
    <dbReference type="NCBI Taxonomy" id="1076179"/>
    <lineage>
        <taxon>unclassified sequences</taxon>
        <taxon>metagenomes</taxon>
        <taxon>ecological metagenomes</taxon>
    </lineage>
</organism>
<proteinExistence type="predicted"/>
<evidence type="ECO:0000313" key="2">
    <source>
        <dbReference type="EMBL" id="MPM75885.1"/>
    </source>
</evidence>
<name>A0A645CG56_9ZZZZ</name>
<dbReference type="AlphaFoldDB" id="A0A645CG56"/>
<gene>
    <name evidence="2" type="ORF">SDC9_122879</name>
</gene>
<accession>A0A645CG56</accession>
<evidence type="ECO:0000256" key="1">
    <source>
        <dbReference type="SAM" id="MobiDB-lite"/>
    </source>
</evidence>
<comment type="caution">
    <text evidence="2">The sequence shown here is derived from an EMBL/GenBank/DDBJ whole genome shotgun (WGS) entry which is preliminary data.</text>
</comment>
<feature type="region of interest" description="Disordered" evidence="1">
    <location>
        <begin position="66"/>
        <end position="103"/>
    </location>
</feature>
<sequence length="103" mass="11411">MLKRSTDGLVPFIRIPPGLPGLHGICGNQLGNRELPVRLKSQEHRDRSHLLAPYALDLTAHLPQVCPNHQRDRDQADDGGRRQLAHPATEAEPCHRANPPLSP</sequence>